<dbReference type="Proteomes" id="UP000814033">
    <property type="component" value="Unassembled WGS sequence"/>
</dbReference>
<organism evidence="1 2">
    <name type="scientific">Auriscalpium vulgare</name>
    <dbReference type="NCBI Taxonomy" id="40419"/>
    <lineage>
        <taxon>Eukaryota</taxon>
        <taxon>Fungi</taxon>
        <taxon>Dikarya</taxon>
        <taxon>Basidiomycota</taxon>
        <taxon>Agaricomycotina</taxon>
        <taxon>Agaricomycetes</taxon>
        <taxon>Russulales</taxon>
        <taxon>Auriscalpiaceae</taxon>
        <taxon>Auriscalpium</taxon>
    </lineage>
</organism>
<name>A0ACB8R0J0_9AGAM</name>
<comment type="caution">
    <text evidence="1">The sequence shown here is derived from an EMBL/GenBank/DDBJ whole genome shotgun (WGS) entry which is preliminary data.</text>
</comment>
<protein>
    <submittedName>
        <fullName evidence="1">Uncharacterized protein</fullName>
    </submittedName>
</protein>
<accession>A0ACB8R0J0</accession>
<evidence type="ECO:0000313" key="1">
    <source>
        <dbReference type="EMBL" id="KAI0037646.1"/>
    </source>
</evidence>
<keyword evidence="2" id="KW-1185">Reference proteome</keyword>
<gene>
    <name evidence="1" type="ORF">FA95DRAFT_1684844</name>
</gene>
<reference evidence="1" key="1">
    <citation type="submission" date="2021-02" db="EMBL/GenBank/DDBJ databases">
        <authorList>
            <consortium name="DOE Joint Genome Institute"/>
            <person name="Ahrendt S."/>
            <person name="Looney B.P."/>
            <person name="Miyauchi S."/>
            <person name="Morin E."/>
            <person name="Drula E."/>
            <person name="Courty P.E."/>
            <person name="Chicoki N."/>
            <person name="Fauchery L."/>
            <person name="Kohler A."/>
            <person name="Kuo A."/>
            <person name="Labutti K."/>
            <person name="Pangilinan J."/>
            <person name="Lipzen A."/>
            <person name="Riley R."/>
            <person name="Andreopoulos W."/>
            <person name="He G."/>
            <person name="Johnson J."/>
            <person name="Barry K.W."/>
            <person name="Grigoriev I.V."/>
            <person name="Nagy L."/>
            <person name="Hibbett D."/>
            <person name="Henrissat B."/>
            <person name="Matheny P.B."/>
            <person name="Labbe J."/>
            <person name="Martin F."/>
        </authorList>
    </citation>
    <scope>NUCLEOTIDE SEQUENCE</scope>
    <source>
        <strain evidence="1">FP105234-sp</strain>
    </source>
</reference>
<dbReference type="EMBL" id="MU276808">
    <property type="protein sequence ID" value="KAI0037646.1"/>
    <property type="molecule type" value="Genomic_DNA"/>
</dbReference>
<reference evidence="1" key="2">
    <citation type="journal article" date="2022" name="New Phytol.">
        <title>Evolutionary transition to the ectomycorrhizal habit in the genomes of a hyperdiverse lineage of mushroom-forming fungi.</title>
        <authorList>
            <person name="Looney B."/>
            <person name="Miyauchi S."/>
            <person name="Morin E."/>
            <person name="Drula E."/>
            <person name="Courty P.E."/>
            <person name="Kohler A."/>
            <person name="Kuo A."/>
            <person name="LaButti K."/>
            <person name="Pangilinan J."/>
            <person name="Lipzen A."/>
            <person name="Riley R."/>
            <person name="Andreopoulos W."/>
            <person name="He G."/>
            <person name="Johnson J."/>
            <person name="Nolan M."/>
            <person name="Tritt A."/>
            <person name="Barry K.W."/>
            <person name="Grigoriev I.V."/>
            <person name="Nagy L.G."/>
            <person name="Hibbett D."/>
            <person name="Henrissat B."/>
            <person name="Matheny P.B."/>
            <person name="Labbe J."/>
            <person name="Martin F.M."/>
        </authorList>
    </citation>
    <scope>NUCLEOTIDE SEQUENCE</scope>
    <source>
        <strain evidence="1">FP105234-sp</strain>
    </source>
</reference>
<evidence type="ECO:0000313" key="2">
    <source>
        <dbReference type="Proteomes" id="UP000814033"/>
    </source>
</evidence>
<proteinExistence type="predicted"/>
<sequence>MRAPPRRRSGRAISPGKIAWTPAMLRHPLAVKTTSPNAQQPSTPRLQRRQAAEHQRIAKGRPATQGPSASLDGALIYERAACAIHGPTRRPRTRVAVRLYGPGIDSSRHVDSTIGRPRLEQSCSRPTDTRAARTAALKTYLCAGCDVDDAVPSTGTVDPSCKQHPLLADGALGRAQLEPLWSRHVSRTVALDEAVNASGQGILGAASGRAWTTRTDDTDDRAKTSSDESAYSATVVHLGASPTGPSCLAAAQAERHVWTSLPAAMASAAVDDAASSRSAWVTLWTRHYGRPNHLDGATPPLDVKTASGASTQHLRPPRPRHQPVDTVCELPRSPWTTRARASLAFSTSGRVSPPPRLVAAVDDALKSEQVVDVARKMSRPSRGADAPPAASPGGAPTRPTRTEAATQRQTQVGERTRAGGHDAVLADDVKREQLEAVERLAWQERERRDFGRERERRRVEIVRHGRARSEARCVPHACDARVTDAIAKPASDADDGMWFPGRAPEDAGPPVNYEHVFDGYVWEKTLIPPDRWAGPFLLGTPEALNFFIQLKAYLHELRTLPPFV</sequence>